<dbReference type="Pfam" id="PF01590">
    <property type="entry name" value="GAF"/>
    <property type="match status" value="2"/>
</dbReference>
<evidence type="ECO:0000313" key="5">
    <source>
        <dbReference type="Proteomes" id="UP001597362"/>
    </source>
</evidence>
<protein>
    <submittedName>
        <fullName evidence="4">EAL domain-containing protein</fullName>
    </submittedName>
</protein>
<feature type="domain" description="GGDEF" evidence="3">
    <location>
        <begin position="535"/>
        <end position="668"/>
    </location>
</feature>
<dbReference type="PROSITE" id="PS50887">
    <property type="entry name" value="GGDEF"/>
    <property type="match status" value="1"/>
</dbReference>
<feature type="domain" description="PAC" evidence="1">
    <location>
        <begin position="452"/>
        <end position="503"/>
    </location>
</feature>
<dbReference type="InterPro" id="IPR043128">
    <property type="entry name" value="Rev_trsase/Diguanyl_cyclase"/>
</dbReference>
<dbReference type="SUPFAM" id="SSF141868">
    <property type="entry name" value="EAL domain-like"/>
    <property type="match status" value="1"/>
</dbReference>
<dbReference type="SMART" id="SM00052">
    <property type="entry name" value="EAL"/>
    <property type="match status" value="1"/>
</dbReference>
<dbReference type="InterPro" id="IPR013767">
    <property type="entry name" value="PAS_fold"/>
</dbReference>
<dbReference type="Gene3D" id="3.30.70.270">
    <property type="match status" value="1"/>
</dbReference>
<gene>
    <name evidence="4" type="ORF">ACFSJH_15655</name>
</gene>
<dbReference type="SUPFAM" id="SSF55073">
    <property type="entry name" value="Nucleotide cyclase"/>
    <property type="match status" value="1"/>
</dbReference>
<dbReference type="SUPFAM" id="SSF55781">
    <property type="entry name" value="GAF domain-like"/>
    <property type="match status" value="2"/>
</dbReference>
<dbReference type="Pfam" id="PF00990">
    <property type="entry name" value="GGDEF"/>
    <property type="match status" value="1"/>
</dbReference>
<keyword evidence="5" id="KW-1185">Reference proteome</keyword>
<dbReference type="CDD" id="cd01948">
    <property type="entry name" value="EAL"/>
    <property type="match status" value="1"/>
</dbReference>
<dbReference type="InterPro" id="IPR000014">
    <property type="entry name" value="PAS"/>
</dbReference>
<dbReference type="InterPro" id="IPR052155">
    <property type="entry name" value="Biofilm_reg_signaling"/>
</dbReference>
<dbReference type="Gene3D" id="3.30.450.40">
    <property type="match status" value="2"/>
</dbReference>
<dbReference type="InterPro" id="IPR001633">
    <property type="entry name" value="EAL_dom"/>
</dbReference>
<dbReference type="InterPro" id="IPR029016">
    <property type="entry name" value="GAF-like_dom_sf"/>
</dbReference>
<feature type="domain" description="EAL" evidence="2">
    <location>
        <begin position="677"/>
        <end position="932"/>
    </location>
</feature>
<dbReference type="InterPro" id="IPR035919">
    <property type="entry name" value="EAL_sf"/>
</dbReference>
<dbReference type="PANTHER" id="PTHR44757:SF2">
    <property type="entry name" value="BIOFILM ARCHITECTURE MAINTENANCE PROTEIN MBAA"/>
    <property type="match status" value="1"/>
</dbReference>
<dbReference type="SUPFAM" id="SSF55785">
    <property type="entry name" value="PYP-like sensor domain (PAS domain)"/>
    <property type="match status" value="1"/>
</dbReference>
<dbReference type="InterPro" id="IPR001610">
    <property type="entry name" value="PAC"/>
</dbReference>
<dbReference type="SMART" id="SM00091">
    <property type="entry name" value="PAS"/>
    <property type="match status" value="1"/>
</dbReference>
<dbReference type="InterPro" id="IPR000700">
    <property type="entry name" value="PAS-assoc_C"/>
</dbReference>
<dbReference type="Pfam" id="PF00563">
    <property type="entry name" value="EAL"/>
    <property type="match status" value="1"/>
</dbReference>
<organism evidence="4 5">
    <name type="scientific">Paenibacillus yanchengensis</name>
    <dbReference type="NCBI Taxonomy" id="2035833"/>
    <lineage>
        <taxon>Bacteria</taxon>
        <taxon>Bacillati</taxon>
        <taxon>Bacillota</taxon>
        <taxon>Bacilli</taxon>
        <taxon>Bacillales</taxon>
        <taxon>Paenibacillaceae</taxon>
        <taxon>Paenibacillus</taxon>
    </lineage>
</organism>
<evidence type="ECO:0000259" key="3">
    <source>
        <dbReference type="PROSITE" id="PS50887"/>
    </source>
</evidence>
<evidence type="ECO:0000259" key="2">
    <source>
        <dbReference type="PROSITE" id="PS50883"/>
    </source>
</evidence>
<dbReference type="SMART" id="SM00267">
    <property type="entry name" value="GGDEF"/>
    <property type="match status" value="1"/>
</dbReference>
<dbReference type="PANTHER" id="PTHR44757">
    <property type="entry name" value="DIGUANYLATE CYCLASE DGCP"/>
    <property type="match status" value="1"/>
</dbReference>
<evidence type="ECO:0000259" key="1">
    <source>
        <dbReference type="PROSITE" id="PS50113"/>
    </source>
</evidence>
<dbReference type="RefSeq" id="WP_377774072.1">
    <property type="nucleotide sequence ID" value="NZ_JBHUHO010000035.1"/>
</dbReference>
<dbReference type="InterPro" id="IPR035965">
    <property type="entry name" value="PAS-like_dom_sf"/>
</dbReference>
<dbReference type="Gene3D" id="3.30.450.20">
    <property type="entry name" value="PAS domain"/>
    <property type="match status" value="1"/>
</dbReference>
<dbReference type="InterPro" id="IPR029787">
    <property type="entry name" value="Nucleotide_cyclase"/>
</dbReference>
<dbReference type="Proteomes" id="UP001597362">
    <property type="component" value="Unassembled WGS sequence"/>
</dbReference>
<dbReference type="Pfam" id="PF00989">
    <property type="entry name" value="PAS"/>
    <property type="match status" value="1"/>
</dbReference>
<name>A0ABW4YN48_9BACL</name>
<dbReference type="EMBL" id="JBHUHO010000035">
    <property type="protein sequence ID" value="MFD2117166.1"/>
    <property type="molecule type" value="Genomic_DNA"/>
</dbReference>
<dbReference type="InterPro" id="IPR000160">
    <property type="entry name" value="GGDEF_dom"/>
</dbReference>
<dbReference type="CDD" id="cd01949">
    <property type="entry name" value="GGDEF"/>
    <property type="match status" value="1"/>
</dbReference>
<dbReference type="NCBIfam" id="TIGR00254">
    <property type="entry name" value="GGDEF"/>
    <property type="match status" value="1"/>
</dbReference>
<dbReference type="SMART" id="SM00065">
    <property type="entry name" value="GAF"/>
    <property type="match status" value="2"/>
</dbReference>
<proteinExistence type="predicted"/>
<dbReference type="PROSITE" id="PS50113">
    <property type="entry name" value="PAC"/>
    <property type="match status" value="1"/>
</dbReference>
<comment type="caution">
    <text evidence="4">The sequence shown here is derived from an EMBL/GenBank/DDBJ whole genome shotgun (WGS) entry which is preliminary data.</text>
</comment>
<dbReference type="NCBIfam" id="TIGR00229">
    <property type="entry name" value="sensory_box"/>
    <property type="match status" value="1"/>
</dbReference>
<dbReference type="SMART" id="SM00086">
    <property type="entry name" value="PAC"/>
    <property type="match status" value="1"/>
</dbReference>
<dbReference type="InterPro" id="IPR003018">
    <property type="entry name" value="GAF"/>
</dbReference>
<reference evidence="5" key="1">
    <citation type="journal article" date="2019" name="Int. J. Syst. Evol. Microbiol.">
        <title>The Global Catalogue of Microorganisms (GCM) 10K type strain sequencing project: providing services to taxonomists for standard genome sequencing and annotation.</title>
        <authorList>
            <consortium name="The Broad Institute Genomics Platform"/>
            <consortium name="The Broad Institute Genome Sequencing Center for Infectious Disease"/>
            <person name="Wu L."/>
            <person name="Ma J."/>
        </authorList>
    </citation>
    <scope>NUCLEOTIDE SEQUENCE [LARGE SCALE GENOMIC DNA]</scope>
    <source>
        <strain evidence="5">GH52</strain>
    </source>
</reference>
<dbReference type="CDD" id="cd00130">
    <property type="entry name" value="PAS"/>
    <property type="match status" value="1"/>
</dbReference>
<dbReference type="Gene3D" id="3.20.20.450">
    <property type="entry name" value="EAL domain"/>
    <property type="match status" value="1"/>
</dbReference>
<accession>A0ABW4YN48</accession>
<sequence length="933" mass="106222">MQKEQMRYSRLVELTKRINMNIELREMLKDVTAAISEEIVQCDSVGIYLPQEDGTFRGYVGKPEMINGRTLDTHILDTNVDLLAKEVVETRKVIYIPDTAIDSRPDRQAVEGFYIKSLLALPISTGDELYGLVFLFNYGTLMNLTKSEIQIVQSYVNMAAVAIHNVNNLTYKENLLAEKQLLLDVTRNLSLCQTMEDSIDKCFYYLEKILHNVNIGIHLLDPLSDKRMRPSKLSKASDWLEEDWLTTHLEAQNDERKDAVFQEVIRTKKAVYIPNVFDDHRPNLSLCRKFGIRGMCLFPLVSMGEILGVIAVVELENEELKISASVMQLAQSIVDATASTLSNLLFMEQQESIIQERTLEITVKNKELERVVMELQQLSREKELILNSAGEGIFGLDLDRNITFCNPAGAMMLGYMSKCDLINRSAAHILVQDDADRFLIDNTTMSSNRDYYTGETAFIRQDGTSIPVEFVISLIYEEGKVVGEVVTFKDITQRKQLEEKIRYHAYYDSLTNLPNRVLLKDRLDQGLLQAQINNEKLAMLYLDLDRFKLINDSLGHSYGDKLLCEVANRLVNCTPKGATVSRQGGDEFTICLPNIKHELDVLKVVHLVIDSFVEPFYLMDSEIYIKASIGISLYPDNGESSEVLIKNADTAMYKSKEISGNSYHFFSEDMNTRTLETVQLENALYKALDRNQLLLFYQPQVDVTTNKVIGFEALLRWQHPEKGLVNPDQFITIAEETALIVPIGNWVLQEACQQLKRWQQLSGNHSMTMAVNLSARQFEQNNLYETVTQAIEEATISPECLHLELTENLIIKNTKTTLQTMKKLRAFGIKIAVDDFGTGYSSLGYLNRLPIDTLKIDKSFLHDIMIDNSHAVIANIIITLAHNLNLSVIAEGVETKEQVQFLLERNCYLMQGYYFSKPKAGAEITEIYFSIQR</sequence>
<evidence type="ECO:0000313" key="4">
    <source>
        <dbReference type="EMBL" id="MFD2117166.1"/>
    </source>
</evidence>
<dbReference type="PROSITE" id="PS50883">
    <property type="entry name" value="EAL"/>
    <property type="match status" value="1"/>
</dbReference>